<dbReference type="GO" id="GO:0005524">
    <property type="term" value="F:ATP binding"/>
    <property type="evidence" value="ECO:0007669"/>
    <property type="project" value="UniProtKB-KW"/>
</dbReference>
<reference evidence="11" key="1">
    <citation type="submission" date="2020-02" db="EMBL/GenBank/DDBJ databases">
        <authorList>
            <person name="Meier V. D."/>
        </authorList>
    </citation>
    <scope>NUCLEOTIDE SEQUENCE</scope>
    <source>
        <strain evidence="11">AVDCRST_MAG64</strain>
    </source>
</reference>
<dbReference type="InterPro" id="IPR036640">
    <property type="entry name" value="ABC1_TM_sf"/>
</dbReference>
<feature type="transmembrane region" description="Helical" evidence="8">
    <location>
        <begin position="199"/>
        <end position="221"/>
    </location>
</feature>
<dbReference type="PANTHER" id="PTHR43394:SF1">
    <property type="entry name" value="ATP-BINDING CASSETTE SUB-FAMILY B MEMBER 10, MITOCHONDRIAL"/>
    <property type="match status" value="1"/>
</dbReference>
<evidence type="ECO:0000313" key="11">
    <source>
        <dbReference type="EMBL" id="CAA9424072.1"/>
    </source>
</evidence>
<dbReference type="FunFam" id="3.40.50.300:FF:000287">
    <property type="entry name" value="Multidrug ABC transporter ATP-binding protein"/>
    <property type="match status" value="1"/>
</dbReference>
<dbReference type="PANTHER" id="PTHR43394">
    <property type="entry name" value="ATP-DEPENDENT PERMEASE MDL1, MITOCHONDRIAL"/>
    <property type="match status" value="1"/>
</dbReference>
<dbReference type="InterPro" id="IPR011527">
    <property type="entry name" value="ABC1_TM_dom"/>
</dbReference>
<dbReference type="GO" id="GO:0016887">
    <property type="term" value="F:ATP hydrolysis activity"/>
    <property type="evidence" value="ECO:0007669"/>
    <property type="project" value="InterPro"/>
</dbReference>
<feature type="transmembrane region" description="Helical" evidence="8">
    <location>
        <begin position="124"/>
        <end position="146"/>
    </location>
</feature>
<feature type="transmembrane region" description="Helical" evidence="8">
    <location>
        <begin position="66"/>
        <end position="83"/>
    </location>
</feature>
<dbReference type="SUPFAM" id="SSF90123">
    <property type="entry name" value="ABC transporter transmembrane region"/>
    <property type="match status" value="1"/>
</dbReference>
<dbReference type="SMART" id="SM00382">
    <property type="entry name" value="AAA"/>
    <property type="match status" value="1"/>
</dbReference>
<keyword evidence="3 8" id="KW-0812">Transmembrane</keyword>
<accession>A0A6J4PRS5</accession>
<dbReference type="InterPro" id="IPR039421">
    <property type="entry name" value="Type_1_exporter"/>
</dbReference>
<keyword evidence="2" id="KW-0813">Transport</keyword>
<dbReference type="PROSITE" id="PS00211">
    <property type="entry name" value="ABC_TRANSPORTER_1"/>
    <property type="match status" value="1"/>
</dbReference>
<feature type="domain" description="ABC transporter" evidence="9">
    <location>
        <begin position="411"/>
        <end position="645"/>
    </location>
</feature>
<dbReference type="SUPFAM" id="SSF52540">
    <property type="entry name" value="P-loop containing nucleoside triphosphate hydrolases"/>
    <property type="match status" value="1"/>
</dbReference>
<dbReference type="GO" id="GO:0015421">
    <property type="term" value="F:ABC-type oligopeptide transporter activity"/>
    <property type="evidence" value="ECO:0007669"/>
    <property type="project" value="TreeGrafter"/>
</dbReference>
<keyword evidence="4" id="KW-0547">Nucleotide-binding</keyword>
<dbReference type="PROSITE" id="PS50929">
    <property type="entry name" value="ABC_TM1F"/>
    <property type="match status" value="1"/>
</dbReference>
<dbReference type="PROSITE" id="PS50893">
    <property type="entry name" value="ABC_TRANSPORTER_2"/>
    <property type="match status" value="1"/>
</dbReference>
<dbReference type="Pfam" id="PF00005">
    <property type="entry name" value="ABC_tran"/>
    <property type="match status" value="1"/>
</dbReference>
<keyword evidence="7 8" id="KW-0472">Membrane</keyword>
<evidence type="ECO:0000256" key="7">
    <source>
        <dbReference type="ARBA" id="ARBA00023136"/>
    </source>
</evidence>
<feature type="transmembrane region" description="Helical" evidence="8">
    <location>
        <begin position="316"/>
        <end position="337"/>
    </location>
</feature>
<evidence type="ECO:0000259" key="10">
    <source>
        <dbReference type="PROSITE" id="PS50929"/>
    </source>
</evidence>
<evidence type="ECO:0000256" key="5">
    <source>
        <dbReference type="ARBA" id="ARBA00022840"/>
    </source>
</evidence>
<evidence type="ECO:0000256" key="8">
    <source>
        <dbReference type="SAM" id="Phobius"/>
    </source>
</evidence>
<dbReference type="InterPro" id="IPR027417">
    <property type="entry name" value="P-loop_NTPase"/>
</dbReference>
<evidence type="ECO:0000256" key="3">
    <source>
        <dbReference type="ARBA" id="ARBA00022692"/>
    </source>
</evidence>
<dbReference type="InterPro" id="IPR017871">
    <property type="entry name" value="ABC_transporter-like_CS"/>
</dbReference>
<feature type="domain" description="ABC transmembrane type-1" evidence="10">
    <location>
        <begin position="129"/>
        <end position="377"/>
    </location>
</feature>
<dbReference type="EMBL" id="CADCUQ010000705">
    <property type="protein sequence ID" value="CAA9424072.1"/>
    <property type="molecule type" value="Genomic_DNA"/>
</dbReference>
<dbReference type="InterPro" id="IPR003439">
    <property type="entry name" value="ABC_transporter-like_ATP-bd"/>
</dbReference>
<dbReference type="GO" id="GO:0005886">
    <property type="term" value="C:plasma membrane"/>
    <property type="evidence" value="ECO:0007669"/>
    <property type="project" value="UniProtKB-SubCell"/>
</dbReference>
<evidence type="ECO:0000256" key="2">
    <source>
        <dbReference type="ARBA" id="ARBA00022448"/>
    </source>
</evidence>
<dbReference type="InterPro" id="IPR003593">
    <property type="entry name" value="AAA+_ATPase"/>
</dbReference>
<proteinExistence type="predicted"/>
<keyword evidence="5 11" id="KW-0067">ATP-binding</keyword>
<evidence type="ECO:0000256" key="1">
    <source>
        <dbReference type="ARBA" id="ARBA00004651"/>
    </source>
</evidence>
<dbReference type="Gene3D" id="1.20.1560.10">
    <property type="entry name" value="ABC transporter type 1, transmembrane domain"/>
    <property type="match status" value="1"/>
</dbReference>
<evidence type="ECO:0000256" key="4">
    <source>
        <dbReference type="ARBA" id="ARBA00022741"/>
    </source>
</evidence>
<keyword evidence="6 8" id="KW-1133">Transmembrane helix</keyword>
<evidence type="ECO:0000256" key="6">
    <source>
        <dbReference type="ARBA" id="ARBA00022989"/>
    </source>
</evidence>
<dbReference type="Pfam" id="PF00664">
    <property type="entry name" value="ABC_membrane"/>
    <property type="match status" value="1"/>
</dbReference>
<comment type="subcellular location">
    <subcellularLocation>
        <location evidence="1">Cell membrane</location>
        <topology evidence="1">Multi-pass membrane protein</topology>
    </subcellularLocation>
</comment>
<feature type="transmembrane region" description="Helical" evidence="8">
    <location>
        <begin position="227"/>
        <end position="245"/>
    </location>
</feature>
<gene>
    <name evidence="11" type="ORF">AVDCRST_MAG64-3491</name>
</gene>
<dbReference type="AlphaFoldDB" id="A0A6J4PRS5"/>
<sequence length="686" mass="74081">MSNKQAVAPAATGPTPARSAEATAALLPAPGVQPSKGDAPAVALPPHEAATNRELLLWMFGFLRPVRGLVVMACVYLSLWVLAEVMTVRQTAEAVNHIQRLHYVAGAEREPFWSWTWGGAPEAALLRGILFGLLLWTGAMLVLRYLRSVAETKLSMTMVYYIREAVYDKLQRVGFGFHDAVSSGQLINRALSDLQNVRLFNQTAVLSTLEIVLSVGGYIALLATRSPWLALLSLVPLPIWTWYILRFGKRVQPVAKAAMEADDKMVSVLTENIAGVHVVKAFATESHEIDKYGKAADSFFERVRDRIRLFADFQPVIRMIAVASHLSLFLLLGVLIVRAKGTAGALSAGEFLALGAAMGAILGRLQAVATIAEQYQNAIVSSRRLFEVLAANPTVPEAPAAPHLPHGPGAVGFEGVSFGYDRAKPVLHDVTFAVPGGARVAVVGPTGAGKTTLVNLVARFYDPQEGRITIDGADVRDVSLASLRTQVSFVFQETYLFSDTVAGNIAYGRPNISRGEVEAAARLAQAHEFIEHLPQGYDTMLGERGASLSGGQRQRLAIARAILTNPRVLVLDDATASVDPETEDLIRRAMRFVMHGRTTFVIAHRISTVKQADVVVVLERGRVTQTGTHAELMAADGHYREIAAVQLHGDDLARDAEGHAASHMDRVQDPRVVAADVAEMGRGGAE</sequence>
<protein>
    <submittedName>
        <fullName evidence="11">Lipid A export ATP-binding/permease protein MsbA</fullName>
    </submittedName>
</protein>
<organism evidence="11">
    <name type="scientific">uncultured Phycisphaerae bacterium</name>
    <dbReference type="NCBI Taxonomy" id="904963"/>
    <lineage>
        <taxon>Bacteria</taxon>
        <taxon>Pseudomonadati</taxon>
        <taxon>Planctomycetota</taxon>
        <taxon>Phycisphaerae</taxon>
        <taxon>environmental samples</taxon>
    </lineage>
</organism>
<dbReference type="Gene3D" id="3.40.50.300">
    <property type="entry name" value="P-loop containing nucleotide triphosphate hydrolases"/>
    <property type="match status" value="1"/>
</dbReference>
<name>A0A6J4PRS5_9BACT</name>
<evidence type="ECO:0000259" key="9">
    <source>
        <dbReference type="PROSITE" id="PS50893"/>
    </source>
</evidence>